<dbReference type="PANTHER" id="PTHR12058:SF0">
    <property type="entry name" value="ACTIN-RELATED PROTEIN 2_3 COMPLEX SUBUNIT 2"/>
    <property type="match status" value="1"/>
</dbReference>
<dbReference type="GO" id="GO:0045202">
    <property type="term" value="C:synapse"/>
    <property type="evidence" value="ECO:0007669"/>
    <property type="project" value="UniProtKB-SubCell"/>
</dbReference>
<reference evidence="11" key="1">
    <citation type="submission" date="2025-08" db="UniProtKB">
        <authorList>
            <consortium name="RefSeq"/>
        </authorList>
    </citation>
    <scope>IDENTIFICATION</scope>
    <source>
        <tissue evidence="11">Kidney</tissue>
    </source>
</reference>
<dbReference type="GeneID" id="105997620"/>
<dbReference type="GO" id="GO:0051015">
    <property type="term" value="F:actin filament binding"/>
    <property type="evidence" value="ECO:0007669"/>
    <property type="project" value="TreeGrafter"/>
</dbReference>
<dbReference type="GO" id="GO:0030833">
    <property type="term" value="P:regulation of actin filament polymerization"/>
    <property type="evidence" value="ECO:0007669"/>
    <property type="project" value="UniProtKB-ARBA"/>
</dbReference>
<evidence type="ECO:0000256" key="2">
    <source>
        <dbReference type="ARBA" id="ARBA00007192"/>
    </source>
</evidence>
<keyword evidence="6 9" id="KW-0206">Cytoskeleton</keyword>
<keyword evidence="4" id="KW-0770">Synapse</keyword>
<evidence type="ECO:0000256" key="4">
    <source>
        <dbReference type="ARBA" id="ARBA00022599"/>
    </source>
</evidence>
<sequence length="282" mass="32122">MIMLKVNNCIIEETLALKFEKVAAGNKPEAVEVTFPDFDGVLYHISNLNGDKTKGMVSMSLKFYKELQAHGADELLKRVDRSFLVNPESGYNDSLLYDLENLPTSKDSIVHQAGMLKQNCFASVFGKCFQFQEEGKEGENRAVIHYRDETIYVESKKDRVTVVFSTVFKDDDNVVIGKEFKEGRRASSPTPQVIFSHREPPLKLKDTDAAVGDIGYITFVLFPHHTNATAGDNTINLIYTLQDYLHYHIKCFKAYIHTRMRAKTLDFLKVLNRARPDAEKKK</sequence>
<evidence type="ECO:0000256" key="9">
    <source>
        <dbReference type="RuleBase" id="RU364015"/>
    </source>
</evidence>
<accession>A0A1S3GHR8</accession>
<comment type="subunit">
    <text evidence="9">Component of the Arp2/3 complex composed of ARP2, ARP3, ARPC1B/p41-ARC, ARPC2/p34-ARC, ARPC3/p21-ARC, ARPC4/p20-ARC and ARPC5/p16-ARC. Interacts with SHANK3; the interaction probably mediates the association of SHANK3 with the Arp2/3 complex.</text>
</comment>
<evidence type="ECO:0000256" key="8">
    <source>
        <dbReference type="ARBA" id="ARBA00045903"/>
    </source>
</evidence>
<dbReference type="GO" id="GO:0034314">
    <property type="term" value="P:Arp2/3 complex-mediated actin nucleation"/>
    <property type="evidence" value="ECO:0007669"/>
    <property type="project" value="InterPro"/>
</dbReference>
<dbReference type="FunFam" id="3.30.1460.20:FF:000004">
    <property type="entry name" value="Arp2/3 complex 34 kDa subunit"/>
    <property type="match status" value="1"/>
</dbReference>
<proteinExistence type="inferred from homology"/>
<dbReference type="RefSeq" id="XP_012887552.1">
    <property type="nucleotide sequence ID" value="XM_013032098.1"/>
</dbReference>
<evidence type="ECO:0000313" key="11">
    <source>
        <dbReference type="RefSeq" id="XP_012887552.1"/>
    </source>
</evidence>
<organism evidence="10 11">
    <name type="scientific">Dipodomys ordii</name>
    <name type="common">Ord's kangaroo rat</name>
    <dbReference type="NCBI Taxonomy" id="10020"/>
    <lineage>
        <taxon>Eukaryota</taxon>
        <taxon>Metazoa</taxon>
        <taxon>Chordata</taxon>
        <taxon>Craniata</taxon>
        <taxon>Vertebrata</taxon>
        <taxon>Euteleostomi</taxon>
        <taxon>Mammalia</taxon>
        <taxon>Eutheria</taxon>
        <taxon>Euarchontoglires</taxon>
        <taxon>Glires</taxon>
        <taxon>Rodentia</taxon>
        <taxon>Castorimorpha</taxon>
        <taxon>Heteromyidae</taxon>
        <taxon>Dipodomyinae</taxon>
        <taxon>Dipodomys</taxon>
    </lineage>
</organism>
<dbReference type="SUPFAM" id="SSF69645">
    <property type="entry name" value="Arp2/3 complex subunits"/>
    <property type="match status" value="2"/>
</dbReference>
<comment type="similarity">
    <text evidence="2 9">Belongs to the ARPC2 family.</text>
</comment>
<gene>
    <name evidence="11" type="primary">LOC105997620</name>
</gene>
<keyword evidence="5 9" id="KW-0009">Actin-binding</keyword>
<keyword evidence="3 9" id="KW-0963">Cytoplasm</keyword>
<comment type="function">
    <text evidence="8">Actin-binding component of the Arp2/3 complex, a multiprotein complex that mediates actin polymerization upon stimulation by nucleation-promoting factor (NPF). The Arp2/3 complex mediates the formation of branched actin networks in the cytoplasm, providing the force for cell motility. Seems to contact the mother actin filament. In addition to its role in the cytoplasmic cytoskeleton, the Arp2/3 complex also promotes actin polymerization in the nucleus, thereby regulating gene transcription and repair of damaged DNA. The Arp2/3 complex promotes homologous recombination (HR) repair in response to DNA damage by promoting nuclear actin polymerization, leading to drive motility of double-strand breaks (DSBs).</text>
</comment>
<dbReference type="GO" id="GO:0030041">
    <property type="term" value="P:actin filament polymerization"/>
    <property type="evidence" value="ECO:0007669"/>
    <property type="project" value="InterPro"/>
</dbReference>
<dbReference type="GO" id="GO:0043005">
    <property type="term" value="C:neuron projection"/>
    <property type="evidence" value="ECO:0007669"/>
    <property type="project" value="UniProtKB-KW"/>
</dbReference>
<evidence type="ECO:0000256" key="5">
    <source>
        <dbReference type="ARBA" id="ARBA00023203"/>
    </source>
</evidence>
<comment type="function">
    <text evidence="9">Functions as actin-binding component of the Arp2/3 complex which is involved in regulation of actin polymerization and together with an activating nucleation-promoting factor (NPF) mediates the formation of branched actin networks.</text>
</comment>
<evidence type="ECO:0000313" key="10">
    <source>
        <dbReference type="Proteomes" id="UP000081671"/>
    </source>
</evidence>
<dbReference type="Proteomes" id="UP000081671">
    <property type="component" value="Unplaced"/>
</dbReference>
<evidence type="ECO:0000256" key="1">
    <source>
        <dbReference type="ARBA" id="ARBA00004245"/>
    </source>
</evidence>
<dbReference type="FunFam" id="3.30.1460.20:FF:000002">
    <property type="entry name" value="Arp2/3 complex 34 kDa subunit"/>
    <property type="match status" value="1"/>
</dbReference>
<dbReference type="OMA" id="FPRHVES"/>
<dbReference type="GO" id="GO:0005200">
    <property type="term" value="F:structural constituent of cytoskeleton"/>
    <property type="evidence" value="ECO:0007669"/>
    <property type="project" value="TreeGrafter"/>
</dbReference>
<dbReference type="AlphaFoldDB" id="A0A1S3GHR8"/>
<keyword evidence="4" id="KW-0771">Synaptosome</keyword>
<comment type="subcellular location">
    <subcellularLocation>
        <location evidence="1 9">Cytoplasm</location>
        <location evidence="1 9">Cytoskeleton</location>
    </subcellularLocation>
    <subcellularLocation>
        <location evidence="7">Synapse</location>
        <location evidence="7">Synaptosome</location>
    </subcellularLocation>
</comment>
<dbReference type="OrthoDB" id="148331at2759"/>
<name>A0A1S3GHR8_DIPOR</name>
<keyword evidence="10" id="KW-1185">Reference proteome</keyword>
<evidence type="ECO:0000256" key="3">
    <source>
        <dbReference type="ARBA" id="ARBA00022490"/>
    </source>
</evidence>
<evidence type="ECO:0000256" key="7">
    <source>
        <dbReference type="ARBA" id="ARBA00034102"/>
    </source>
</evidence>
<dbReference type="FunCoup" id="A0A1S3GHR8">
    <property type="interactions" value="2108"/>
</dbReference>
<protein>
    <recommendedName>
        <fullName evidence="9">Arp2/3 complex 34 kDa subunit</fullName>
    </recommendedName>
</protein>
<dbReference type="STRING" id="10020.ENSDORP00000025251"/>
<dbReference type="KEGG" id="dord:105997620"/>
<dbReference type="InterPro" id="IPR007188">
    <property type="entry name" value="ARPC2"/>
</dbReference>
<dbReference type="GO" id="GO:0031334">
    <property type="term" value="P:positive regulation of protein-containing complex assembly"/>
    <property type="evidence" value="ECO:0007669"/>
    <property type="project" value="UniProtKB-ARBA"/>
</dbReference>
<dbReference type="PANTHER" id="PTHR12058">
    <property type="entry name" value="ARP2/3 COMPLEX 34 KDA SUBUNIT"/>
    <property type="match status" value="1"/>
</dbReference>
<dbReference type="InParanoid" id="A0A1S3GHR8"/>
<dbReference type="Pfam" id="PF04045">
    <property type="entry name" value="P34-Arc"/>
    <property type="match status" value="1"/>
</dbReference>
<dbReference type="Gene3D" id="3.30.1460.20">
    <property type="match status" value="2"/>
</dbReference>
<dbReference type="GO" id="GO:0005885">
    <property type="term" value="C:Arp2/3 protein complex"/>
    <property type="evidence" value="ECO:0007669"/>
    <property type="project" value="InterPro"/>
</dbReference>
<dbReference type="InterPro" id="IPR034666">
    <property type="entry name" value="ARPC2/4"/>
</dbReference>
<evidence type="ECO:0000256" key="6">
    <source>
        <dbReference type="ARBA" id="ARBA00023212"/>
    </source>
</evidence>